<evidence type="ECO:0000256" key="6">
    <source>
        <dbReference type="ARBA" id="ARBA00023114"/>
    </source>
</evidence>
<dbReference type="Gene3D" id="2.40.160.20">
    <property type="match status" value="1"/>
</dbReference>
<evidence type="ECO:0000256" key="8">
    <source>
        <dbReference type="ARBA" id="ARBA00023237"/>
    </source>
</evidence>
<dbReference type="Pfam" id="PF01389">
    <property type="entry name" value="OmpA_membrane"/>
    <property type="match status" value="1"/>
</dbReference>
<keyword evidence="3" id="KW-1134">Transmembrane beta strand</keyword>
<evidence type="ECO:0000259" key="9">
    <source>
        <dbReference type="PROSITE" id="PS51123"/>
    </source>
</evidence>
<proteinExistence type="predicted"/>
<feature type="domain" description="OmpA-like" evidence="9">
    <location>
        <begin position="249"/>
        <end position="377"/>
    </location>
</feature>
<evidence type="ECO:0000256" key="2">
    <source>
        <dbReference type="ARBA" id="ARBA00022448"/>
    </source>
</evidence>
<keyword evidence="7" id="KW-0472">Membrane</keyword>
<evidence type="ECO:0000256" key="1">
    <source>
        <dbReference type="ARBA" id="ARBA00004571"/>
    </source>
</evidence>
<keyword evidence="5" id="KW-0406">Ion transport</keyword>
<dbReference type="GO" id="GO:0015288">
    <property type="term" value="F:porin activity"/>
    <property type="evidence" value="ECO:0007669"/>
    <property type="project" value="UniProtKB-KW"/>
</dbReference>
<dbReference type="CDD" id="cd07185">
    <property type="entry name" value="OmpA_C-like"/>
    <property type="match status" value="1"/>
</dbReference>
<dbReference type="InterPro" id="IPR011250">
    <property type="entry name" value="OMP/PagP_B-barrel"/>
</dbReference>
<dbReference type="InterPro" id="IPR050330">
    <property type="entry name" value="Bact_OuterMem_StrucFunc"/>
</dbReference>
<keyword evidence="4" id="KW-0812">Transmembrane</keyword>
<dbReference type="InterPro" id="IPR000498">
    <property type="entry name" value="OmpA-like_TM_dom"/>
</dbReference>
<comment type="subcellular location">
    <subcellularLocation>
        <location evidence="1">Cell outer membrane</location>
        <topology evidence="1">Multi-pass membrane protein</topology>
    </subcellularLocation>
</comment>
<evidence type="ECO:0000256" key="7">
    <source>
        <dbReference type="ARBA" id="ARBA00023136"/>
    </source>
</evidence>
<comment type="caution">
    <text evidence="10">The sequence shown here is derived from an EMBL/GenBank/DDBJ whole genome shotgun (WGS) entry which is preliminary data.</text>
</comment>
<keyword evidence="2" id="KW-0813">Transport</keyword>
<dbReference type="PANTHER" id="PTHR30329">
    <property type="entry name" value="STATOR ELEMENT OF FLAGELLAR MOTOR COMPLEX"/>
    <property type="match status" value="1"/>
</dbReference>
<evidence type="ECO:0000256" key="4">
    <source>
        <dbReference type="ARBA" id="ARBA00022692"/>
    </source>
</evidence>
<dbReference type="SUPFAM" id="SSF56925">
    <property type="entry name" value="OMPA-like"/>
    <property type="match status" value="1"/>
</dbReference>
<dbReference type="EMBL" id="MLJW01000230">
    <property type="protein sequence ID" value="OIQ92505.1"/>
    <property type="molecule type" value="Genomic_DNA"/>
</dbReference>
<organism evidence="10">
    <name type="scientific">mine drainage metagenome</name>
    <dbReference type="NCBI Taxonomy" id="410659"/>
    <lineage>
        <taxon>unclassified sequences</taxon>
        <taxon>metagenomes</taxon>
        <taxon>ecological metagenomes</taxon>
    </lineage>
</organism>
<evidence type="ECO:0000313" key="10">
    <source>
        <dbReference type="EMBL" id="OIQ92505.1"/>
    </source>
</evidence>
<dbReference type="Gene3D" id="3.30.1330.60">
    <property type="entry name" value="OmpA-like domain"/>
    <property type="match status" value="1"/>
</dbReference>
<sequence length="380" mass="40112">MKFTKISATLGLAVLAAIASSYAAADDTGWYGGANIGQSRATIDDARITSGLLGSGFSTTSIADDKRDTGYKIFGGYQFNRNFAVEGGYFDLGRFGFTATTVPAGTLFGNIKLRGLNLDLVGTVPITEKFSAFGRVGVDYAQARDNFTGNGAVSVLNSSPSKRDTNLKFGLGLQYAFTPTLDMRLEAERYRINDAVGNKGDVDLVSLGLVYRFGEKSPAAAPRAPEPEPVAAAPAAPAPAIVTPPPPPPAPTKVTFSSDSLFQFGKATMLPAGKRDLDEFAAKLKGADFELITVTGHTDRIGSHAYNMKLSTRRAETVKNYLVEAAGISADKISAKGVDGSDPVTRPGDCKGVKVTKKLIACLQPDRRVEVEVTATHAAQ</sequence>
<dbReference type="GO" id="GO:0009279">
    <property type="term" value="C:cell outer membrane"/>
    <property type="evidence" value="ECO:0007669"/>
    <property type="project" value="UniProtKB-SubCell"/>
</dbReference>
<dbReference type="GO" id="GO:0046930">
    <property type="term" value="C:pore complex"/>
    <property type="evidence" value="ECO:0007669"/>
    <property type="project" value="UniProtKB-KW"/>
</dbReference>
<dbReference type="SUPFAM" id="SSF103088">
    <property type="entry name" value="OmpA-like"/>
    <property type="match status" value="1"/>
</dbReference>
<accession>A0A1J5R9N3</accession>
<dbReference type="InterPro" id="IPR036737">
    <property type="entry name" value="OmpA-like_sf"/>
</dbReference>
<keyword evidence="8" id="KW-0998">Cell outer membrane</keyword>
<dbReference type="InterPro" id="IPR006664">
    <property type="entry name" value="OMP_bac"/>
</dbReference>
<dbReference type="GO" id="GO:0006811">
    <property type="term" value="P:monoatomic ion transport"/>
    <property type="evidence" value="ECO:0007669"/>
    <property type="project" value="UniProtKB-KW"/>
</dbReference>
<dbReference type="PRINTS" id="PR01021">
    <property type="entry name" value="OMPADOMAIN"/>
</dbReference>
<evidence type="ECO:0000256" key="5">
    <source>
        <dbReference type="ARBA" id="ARBA00023065"/>
    </source>
</evidence>
<reference evidence="10" key="1">
    <citation type="submission" date="2016-10" db="EMBL/GenBank/DDBJ databases">
        <title>Sequence of Gallionella enrichment culture.</title>
        <authorList>
            <person name="Poehlein A."/>
            <person name="Muehling M."/>
            <person name="Daniel R."/>
        </authorList>
    </citation>
    <scope>NUCLEOTIDE SEQUENCE</scope>
</reference>
<dbReference type="Pfam" id="PF00691">
    <property type="entry name" value="OmpA"/>
    <property type="match status" value="1"/>
</dbReference>
<evidence type="ECO:0000256" key="3">
    <source>
        <dbReference type="ARBA" id="ARBA00022452"/>
    </source>
</evidence>
<protein>
    <submittedName>
        <fullName evidence="10">Outer membrane protein A</fullName>
    </submittedName>
</protein>
<dbReference type="AlphaFoldDB" id="A0A1J5R9N3"/>
<gene>
    <name evidence="10" type="primary">ompA_10</name>
    <name evidence="10" type="ORF">GALL_255780</name>
</gene>
<dbReference type="PANTHER" id="PTHR30329:SF21">
    <property type="entry name" value="LIPOPROTEIN YIAD-RELATED"/>
    <property type="match status" value="1"/>
</dbReference>
<dbReference type="InterPro" id="IPR006665">
    <property type="entry name" value="OmpA-like"/>
</dbReference>
<dbReference type="PROSITE" id="PS51123">
    <property type="entry name" value="OMPA_2"/>
    <property type="match status" value="1"/>
</dbReference>
<name>A0A1J5R9N3_9ZZZZ</name>
<keyword evidence="6" id="KW-0626">Porin</keyword>